<dbReference type="SMART" id="SM00347">
    <property type="entry name" value="HTH_MARR"/>
    <property type="match status" value="1"/>
</dbReference>
<evidence type="ECO:0000256" key="3">
    <source>
        <dbReference type="ARBA" id="ARBA00023163"/>
    </source>
</evidence>
<dbReference type="RefSeq" id="WP_350393047.1">
    <property type="nucleotide sequence ID" value="NZ_JBELQE010000040.1"/>
</dbReference>
<dbReference type="PRINTS" id="PR00598">
    <property type="entry name" value="HTHMARR"/>
</dbReference>
<dbReference type="PROSITE" id="PS01117">
    <property type="entry name" value="HTH_MARR_1"/>
    <property type="match status" value="1"/>
</dbReference>
<dbReference type="Gene3D" id="1.10.10.10">
    <property type="entry name" value="Winged helix-like DNA-binding domain superfamily/Winged helix DNA-binding domain"/>
    <property type="match status" value="1"/>
</dbReference>
<evidence type="ECO:0000313" key="5">
    <source>
        <dbReference type="EMBL" id="MER2249533.1"/>
    </source>
</evidence>
<dbReference type="InterPro" id="IPR039422">
    <property type="entry name" value="MarR/SlyA-like"/>
</dbReference>
<evidence type="ECO:0000313" key="6">
    <source>
        <dbReference type="Proteomes" id="UP001480955"/>
    </source>
</evidence>
<gene>
    <name evidence="5" type="ORF">ABS772_06340</name>
</gene>
<dbReference type="InterPro" id="IPR036388">
    <property type="entry name" value="WH-like_DNA-bd_sf"/>
</dbReference>
<dbReference type="InterPro" id="IPR036390">
    <property type="entry name" value="WH_DNA-bd_sf"/>
</dbReference>
<keyword evidence="3" id="KW-0804">Transcription</keyword>
<dbReference type="PANTHER" id="PTHR33164:SF57">
    <property type="entry name" value="MARR-FAMILY TRANSCRIPTIONAL REGULATOR"/>
    <property type="match status" value="1"/>
</dbReference>
<dbReference type="EMBL" id="JBELQE010000040">
    <property type="protein sequence ID" value="MER2249533.1"/>
    <property type="molecule type" value="Genomic_DNA"/>
</dbReference>
<protein>
    <submittedName>
        <fullName evidence="5">MarR family transcriptional regulator</fullName>
    </submittedName>
</protein>
<keyword evidence="1" id="KW-0805">Transcription regulation</keyword>
<proteinExistence type="predicted"/>
<feature type="domain" description="HTH marR-type" evidence="4">
    <location>
        <begin position="1"/>
        <end position="128"/>
    </location>
</feature>
<dbReference type="Proteomes" id="UP001480955">
    <property type="component" value="Unassembled WGS sequence"/>
</dbReference>
<sequence>MIGALALGLSDAMLREAQAQAPELGPAAAALALLGHDPGMTIERLRRSLGLSHPGTVRLVDRLVDDGLVIRTPSAKDRRTVALQLTAAGQVTCQAVIASRDHTVTQALTVLTVEERKTFGILAEKVLRGFVTDLDHAYAVCRLCDYEACVGCPVDAELTCRAVEPPAG</sequence>
<organism evidence="5 6">
    <name type="scientific">Methylorubrum podarium</name>
    <dbReference type="NCBI Taxonomy" id="200476"/>
    <lineage>
        <taxon>Bacteria</taxon>
        <taxon>Pseudomonadati</taxon>
        <taxon>Pseudomonadota</taxon>
        <taxon>Alphaproteobacteria</taxon>
        <taxon>Hyphomicrobiales</taxon>
        <taxon>Methylobacteriaceae</taxon>
        <taxon>Methylorubrum</taxon>
    </lineage>
</organism>
<evidence type="ECO:0000256" key="1">
    <source>
        <dbReference type="ARBA" id="ARBA00023015"/>
    </source>
</evidence>
<dbReference type="PROSITE" id="PS50995">
    <property type="entry name" value="HTH_MARR_2"/>
    <property type="match status" value="1"/>
</dbReference>
<keyword evidence="6" id="KW-1185">Reference proteome</keyword>
<dbReference type="InterPro" id="IPR000835">
    <property type="entry name" value="HTH_MarR-typ"/>
</dbReference>
<keyword evidence="2" id="KW-0238">DNA-binding</keyword>
<dbReference type="SUPFAM" id="SSF46785">
    <property type="entry name" value="Winged helix' DNA-binding domain"/>
    <property type="match status" value="1"/>
</dbReference>
<accession>A0ABV1QJH0</accession>
<name>A0ABV1QJH0_9HYPH</name>
<dbReference type="PANTHER" id="PTHR33164">
    <property type="entry name" value="TRANSCRIPTIONAL REGULATOR, MARR FAMILY"/>
    <property type="match status" value="1"/>
</dbReference>
<reference evidence="5 6" key="1">
    <citation type="submission" date="2024-06" db="EMBL/GenBank/DDBJ databases">
        <authorList>
            <person name="Campbell A.G."/>
        </authorList>
    </citation>
    <scope>NUCLEOTIDE SEQUENCE [LARGE SCALE GENOMIC DNA]</scope>
    <source>
        <strain evidence="5 6">EM12</strain>
    </source>
</reference>
<dbReference type="InterPro" id="IPR023187">
    <property type="entry name" value="Tscrpt_reg_MarR-type_CS"/>
</dbReference>
<comment type="caution">
    <text evidence="5">The sequence shown here is derived from an EMBL/GenBank/DDBJ whole genome shotgun (WGS) entry which is preliminary data.</text>
</comment>
<dbReference type="Pfam" id="PF12802">
    <property type="entry name" value="MarR_2"/>
    <property type="match status" value="1"/>
</dbReference>
<evidence type="ECO:0000256" key="2">
    <source>
        <dbReference type="ARBA" id="ARBA00023125"/>
    </source>
</evidence>
<evidence type="ECO:0000259" key="4">
    <source>
        <dbReference type="PROSITE" id="PS50995"/>
    </source>
</evidence>